<dbReference type="InterPro" id="IPR055188">
    <property type="entry name" value="Choice_anch_I"/>
</dbReference>
<dbReference type="Proteomes" id="UP000677918">
    <property type="component" value="Unassembled WGS sequence"/>
</dbReference>
<evidence type="ECO:0000313" key="3">
    <source>
        <dbReference type="EMBL" id="GIQ71103.1"/>
    </source>
</evidence>
<keyword evidence="4" id="KW-1185">Reference proteome</keyword>
<dbReference type="Gene3D" id="2.130.10.10">
    <property type="entry name" value="YVTN repeat-like/Quinoprotein amine dehydrogenase"/>
    <property type="match status" value="1"/>
</dbReference>
<evidence type="ECO:0000256" key="1">
    <source>
        <dbReference type="SAM" id="SignalP"/>
    </source>
</evidence>
<dbReference type="NCBIfam" id="NF038117">
    <property type="entry name" value="choice_anch_I"/>
    <property type="match status" value="1"/>
</dbReference>
<dbReference type="PANTHER" id="PTHR46928">
    <property type="entry name" value="MESENCHYME-SPECIFIC CELL SURFACE GLYCOPROTEIN"/>
    <property type="match status" value="1"/>
</dbReference>
<proteinExistence type="predicted"/>
<reference evidence="3" key="1">
    <citation type="submission" date="2021-04" db="EMBL/GenBank/DDBJ databases">
        <title>Draft genome sequence of Xylanibacillus composti strain K13.</title>
        <authorList>
            <person name="Uke A."/>
            <person name="Chhe C."/>
            <person name="Baramee S."/>
            <person name="Kosugi A."/>
        </authorList>
    </citation>
    <scope>NUCLEOTIDE SEQUENCE</scope>
    <source>
        <strain evidence="3">K13</strain>
    </source>
</reference>
<evidence type="ECO:0000313" key="4">
    <source>
        <dbReference type="Proteomes" id="UP000677918"/>
    </source>
</evidence>
<sequence>MRAWSKWAGILSLSLALTSLAPAVGAAAPAGTAELTLTKIGGYDTEAGLDNAGAEIVTYDPESQSVYLINGATRAIEIVDISGLQSGIPDQVLNVEDEQKISIVAYSPEDQPNLFGDVTSVVVHPTLDLIAAAVPNSTKTDNGSVVFFTKSGEYLGHQTVGALPDMITVTPDGTKFLVANEGEPNDDYTIDPHGSVSIIEIKGTDGALTFDVSTAVFTDESIVIDGNVRYASLLTGYVENPTHEQYAADFEPEYIVVTEDSKKAYVVLQESNAIAVLDLEKNAFTHVHGLGYKNYLQEGNTFDPSNRDGGIHLNHYPVLGTYMPDGMSLKTINGKTYLFTANEGDSRDYGKGKIDEIRFGDVDLTDGNVVKLDAAYYEGTTQAELDAWDVAALQAEDKLGRLYVMNTVSGAVYTDPATGVTYYNGLFMYGARSFSIWDVDKLGTKDQLVFDSKDDFERIIAQELPELFNTNHKENSFDNRSDDKGPEPEYVALGEVDGELYAFIGLERQSAIVVYNVTNPESPAYVTFVNMRDVEREGEGDLGPEGMHFIPAADSPTGKPLLLTGNEVSGTLAIFEIAVTDKLPHFEVDAVENEETYTISENNGIVALTVNSGVSGWTTFAANVTAVLGHDGMETVVFKHSHNGEQLGISAIRGDFDSAPLAASAQFNVRAGDVVEVYIVDALTTDPEQQPIVLQ</sequence>
<feature type="domain" description="Choice-of-anchor I" evidence="2">
    <location>
        <begin position="53"/>
        <end position="577"/>
    </location>
</feature>
<keyword evidence="1" id="KW-0732">Signal</keyword>
<dbReference type="InterPro" id="IPR011044">
    <property type="entry name" value="Quino_amine_DH_bsu"/>
</dbReference>
<dbReference type="RefSeq" id="WP_213413904.1">
    <property type="nucleotide sequence ID" value="NZ_BOVK01000070.1"/>
</dbReference>
<organism evidence="3 4">
    <name type="scientific">Xylanibacillus composti</name>
    <dbReference type="NCBI Taxonomy" id="1572762"/>
    <lineage>
        <taxon>Bacteria</taxon>
        <taxon>Bacillati</taxon>
        <taxon>Bacillota</taxon>
        <taxon>Bacilli</taxon>
        <taxon>Bacillales</taxon>
        <taxon>Paenibacillaceae</taxon>
        <taxon>Xylanibacillus</taxon>
    </lineage>
</organism>
<gene>
    <name evidence="3" type="ORF">XYCOK13_39270</name>
</gene>
<name>A0A8J4H955_9BACL</name>
<dbReference type="EMBL" id="BOVK01000070">
    <property type="protein sequence ID" value="GIQ71103.1"/>
    <property type="molecule type" value="Genomic_DNA"/>
</dbReference>
<feature type="signal peptide" evidence="1">
    <location>
        <begin position="1"/>
        <end position="26"/>
    </location>
</feature>
<dbReference type="SUPFAM" id="SSF50969">
    <property type="entry name" value="YVTN repeat-like/Quinoprotein amine dehydrogenase"/>
    <property type="match status" value="1"/>
</dbReference>
<protein>
    <submittedName>
        <fullName evidence="3">Alkaline phosphatase</fullName>
    </submittedName>
</protein>
<feature type="chain" id="PRO_5035185786" evidence="1">
    <location>
        <begin position="27"/>
        <end position="695"/>
    </location>
</feature>
<dbReference type="Pfam" id="PF22494">
    <property type="entry name" value="choice_anch_I"/>
    <property type="match status" value="1"/>
</dbReference>
<dbReference type="InterPro" id="IPR052956">
    <property type="entry name" value="Mesenchyme-surface_protein"/>
</dbReference>
<evidence type="ECO:0000259" key="2">
    <source>
        <dbReference type="Pfam" id="PF22494"/>
    </source>
</evidence>
<comment type="caution">
    <text evidence="3">The sequence shown here is derived from an EMBL/GenBank/DDBJ whole genome shotgun (WGS) entry which is preliminary data.</text>
</comment>
<dbReference type="InterPro" id="IPR015943">
    <property type="entry name" value="WD40/YVTN_repeat-like_dom_sf"/>
</dbReference>
<dbReference type="AlphaFoldDB" id="A0A8J4H955"/>
<accession>A0A8J4H955</accession>
<dbReference type="PANTHER" id="PTHR46928:SF1">
    <property type="entry name" value="MESENCHYME-SPECIFIC CELL SURFACE GLYCOPROTEIN"/>
    <property type="match status" value="1"/>
</dbReference>